<proteinExistence type="predicted"/>
<evidence type="ECO:0000256" key="1">
    <source>
        <dbReference type="SAM" id="MobiDB-lite"/>
    </source>
</evidence>
<comment type="caution">
    <text evidence="2">The sequence shown here is derived from an EMBL/GenBank/DDBJ whole genome shotgun (WGS) entry which is preliminary data.</text>
</comment>
<dbReference type="EMBL" id="LIAE01006672">
    <property type="protein sequence ID" value="PAV86397.1"/>
    <property type="molecule type" value="Genomic_DNA"/>
</dbReference>
<dbReference type="OrthoDB" id="4968544at2759"/>
<gene>
    <name evidence="2" type="ORF">WR25_15388</name>
</gene>
<keyword evidence="3" id="KW-1185">Reference proteome</keyword>
<accession>A0A2A2LK48</accession>
<dbReference type="Proteomes" id="UP000218231">
    <property type="component" value="Unassembled WGS sequence"/>
</dbReference>
<dbReference type="GO" id="GO:0034237">
    <property type="term" value="F:protein kinase A regulatory subunit binding"/>
    <property type="evidence" value="ECO:0007669"/>
    <property type="project" value="TreeGrafter"/>
</dbReference>
<dbReference type="PANTHER" id="PTHR23276:SF2">
    <property type="entry name" value="PROTEIN PRRC1"/>
    <property type="match status" value="1"/>
</dbReference>
<feature type="compositionally biased region" description="Pro residues" evidence="1">
    <location>
        <begin position="69"/>
        <end position="98"/>
    </location>
</feature>
<reference evidence="2 3" key="1">
    <citation type="journal article" date="2017" name="Curr. Biol.">
        <title>Genome architecture and evolution of a unichromosomal asexual nematode.</title>
        <authorList>
            <person name="Fradin H."/>
            <person name="Zegar C."/>
            <person name="Gutwein M."/>
            <person name="Lucas J."/>
            <person name="Kovtun M."/>
            <person name="Corcoran D."/>
            <person name="Baugh L.R."/>
            <person name="Kiontke K."/>
            <person name="Gunsalus K."/>
            <person name="Fitch D.H."/>
            <person name="Piano F."/>
        </authorList>
    </citation>
    <scope>NUCLEOTIDE SEQUENCE [LARGE SCALE GENOMIC DNA]</scope>
    <source>
        <strain evidence="2">PF1309</strain>
    </source>
</reference>
<protein>
    <submittedName>
        <fullName evidence="2">Uncharacterized protein</fullName>
    </submittedName>
</protein>
<evidence type="ECO:0000313" key="3">
    <source>
        <dbReference type="Proteomes" id="UP000218231"/>
    </source>
</evidence>
<feature type="compositionally biased region" description="Polar residues" evidence="1">
    <location>
        <begin position="126"/>
        <end position="137"/>
    </location>
</feature>
<name>A0A2A2LK48_9BILA</name>
<organism evidence="2 3">
    <name type="scientific">Diploscapter pachys</name>
    <dbReference type="NCBI Taxonomy" id="2018661"/>
    <lineage>
        <taxon>Eukaryota</taxon>
        <taxon>Metazoa</taxon>
        <taxon>Ecdysozoa</taxon>
        <taxon>Nematoda</taxon>
        <taxon>Chromadorea</taxon>
        <taxon>Rhabditida</taxon>
        <taxon>Rhabditina</taxon>
        <taxon>Rhabditomorpha</taxon>
        <taxon>Rhabditoidea</taxon>
        <taxon>Rhabditidae</taxon>
        <taxon>Diploscapter</taxon>
    </lineage>
</organism>
<evidence type="ECO:0000313" key="2">
    <source>
        <dbReference type="EMBL" id="PAV86397.1"/>
    </source>
</evidence>
<dbReference type="GO" id="GO:0005737">
    <property type="term" value="C:cytoplasm"/>
    <property type="evidence" value="ECO:0007669"/>
    <property type="project" value="TreeGrafter"/>
</dbReference>
<dbReference type="InterPro" id="IPR026534">
    <property type="entry name" value="PRRC1"/>
</dbReference>
<feature type="compositionally biased region" description="Polar residues" evidence="1">
    <location>
        <begin position="48"/>
        <end position="65"/>
    </location>
</feature>
<sequence>MSTSGPPPVSLPPGPPTTTGLGFVPPKPPVLNPDISALLNRPSGVSPAGSSPNPFAPKTSANAGQLPTVPTPPTIPPRRSPSPLPKPAQLPLKTPEPPKINTSADLGVRKEEEVSLASPPMPVAESLQSPATIAPSSNEDKAAKSISKMSVSNKQDQPLVSQNEASNQTQTQGGDSRVDMSGGLMSWLTKTVTESRILSDVAEKAKLGMESVLTTLDPGMKGFLSDGGVIDLNIVHEDAALLPLANECFEKSVGCTVARLVPAPQAEFPPTVMSPEQAVTFSLARAERALQSKLIPIGAPLLVFQQFVQKVGERYFTGAHVLLRWKSATIDSIGQMVEIDRNIVEHMKTRSIPDNCAPGELSLSISSAIRELGLSSPDPFLSTPSLYRFAFEHIAARFAVLSAPIITTLTGGSQSNLAMK</sequence>
<dbReference type="PANTHER" id="PTHR23276">
    <property type="entry name" value="PROTEIN PRRC1"/>
    <property type="match status" value="1"/>
</dbReference>
<feature type="compositionally biased region" description="Polar residues" evidence="1">
    <location>
        <begin position="147"/>
        <end position="174"/>
    </location>
</feature>
<feature type="region of interest" description="Disordered" evidence="1">
    <location>
        <begin position="1"/>
        <end position="179"/>
    </location>
</feature>
<dbReference type="AlphaFoldDB" id="A0A2A2LK48"/>
<dbReference type="STRING" id="2018661.A0A2A2LK48"/>
<feature type="compositionally biased region" description="Pro residues" evidence="1">
    <location>
        <begin position="1"/>
        <end position="16"/>
    </location>
</feature>